<dbReference type="AlphaFoldDB" id="A0A1H6DSF6"/>
<organism evidence="1 2">
    <name type="scientific">Thermomonospora echinospora</name>
    <dbReference type="NCBI Taxonomy" id="1992"/>
    <lineage>
        <taxon>Bacteria</taxon>
        <taxon>Bacillati</taxon>
        <taxon>Actinomycetota</taxon>
        <taxon>Actinomycetes</taxon>
        <taxon>Streptosporangiales</taxon>
        <taxon>Thermomonosporaceae</taxon>
        <taxon>Thermomonospora</taxon>
    </lineage>
</organism>
<accession>A0A1H6DSF6</accession>
<reference evidence="2" key="1">
    <citation type="submission" date="2016-10" db="EMBL/GenBank/DDBJ databases">
        <authorList>
            <person name="Varghese N."/>
            <person name="Submissions S."/>
        </authorList>
    </citation>
    <scope>NUCLEOTIDE SEQUENCE [LARGE SCALE GENOMIC DNA]</scope>
    <source>
        <strain evidence="2">DSM 43163</strain>
    </source>
</reference>
<keyword evidence="2" id="KW-1185">Reference proteome</keyword>
<sequence length="81" mass="9028">MTVRQDDRLTDGMPMRPVRCRRCDGLVLARKSSWEQTSIQWTEEAMAACPSLADDRHATCPALLSAIREAVLNGELKIVDA</sequence>
<evidence type="ECO:0000313" key="2">
    <source>
        <dbReference type="Proteomes" id="UP000236723"/>
    </source>
</evidence>
<dbReference type="Proteomes" id="UP000236723">
    <property type="component" value="Unassembled WGS sequence"/>
</dbReference>
<evidence type="ECO:0000313" key="1">
    <source>
        <dbReference type="EMBL" id="SEG87545.1"/>
    </source>
</evidence>
<dbReference type="OrthoDB" id="3534313at2"/>
<gene>
    <name evidence="1" type="ORF">SAMN04489712_120153</name>
</gene>
<proteinExistence type="predicted"/>
<dbReference type="RefSeq" id="WP_103943233.1">
    <property type="nucleotide sequence ID" value="NZ_FNVO01000020.1"/>
</dbReference>
<protein>
    <recommendedName>
        <fullName evidence="3">Ferredoxin</fullName>
    </recommendedName>
</protein>
<dbReference type="EMBL" id="FNVO01000020">
    <property type="protein sequence ID" value="SEG87545.1"/>
    <property type="molecule type" value="Genomic_DNA"/>
</dbReference>
<name>A0A1H6DSF6_9ACTN</name>
<evidence type="ECO:0008006" key="3">
    <source>
        <dbReference type="Google" id="ProtNLM"/>
    </source>
</evidence>